<dbReference type="PIRSF" id="PIRSF038994">
    <property type="entry name" value="NagA"/>
    <property type="match status" value="1"/>
</dbReference>
<feature type="binding site" evidence="8">
    <location>
        <position position="128"/>
    </location>
    <ligand>
        <name>Zn(2+)</name>
        <dbReference type="ChEBI" id="CHEBI:29105"/>
    </ligand>
</feature>
<keyword evidence="3 5" id="KW-0378">Hydrolase</keyword>
<dbReference type="GO" id="GO:0046872">
    <property type="term" value="F:metal ion binding"/>
    <property type="evidence" value="ECO:0007669"/>
    <property type="project" value="UniProtKB-KW"/>
</dbReference>
<dbReference type="CDD" id="cd00854">
    <property type="entry name" value="NagA"/>
    <property type="match status" value="1"/>
</dbReference>
<keyword evidence="2 8" id="KW-0479">Metal-binding</keyword>
<protein>
    <submittedName>
        <fullName evidence="10">N-acetylglucosamine-6-phosphate deacetylase</fullName>
    </submittedName>
</protein>
<dbReference type="InterPro" id="IPR003764">
    <property type="entry name" value="GlcNAc_6-P_deAcase"/>
</dbReference>
<dbReference type="Gene3D" id="3.20.20.140">
    <property type="entry name" value="Metal-dependent hydrolases"/>
    <property type="match status" value="1"/>
</dbReference>
<feature type="binding site" evidence="7">
    <location>
        <position position="225"/>
    </location>
    <ligand>
        <name>substrate</name>
    </ligand>
</feature>
<evidence type="ECO:0000256" key="1">
    <source>
        <dbReference type="ARBA" id="ARBA00010716"/>
    </source>
</evidence>
<evidence type="ECO:0000256" key="5">
    <source>
        <dbReference type="PIRNR" id="PIRNR038994"/>
    </source>
</evidence>
<evidence type="ECO:0000259" key="9">
    <source>
        <dbReference type="Pfam" id="PF01979"/>
    </source>
</evidence>
<dbReference type="GO" id="GO:0006046">
    <property type="term" value="P:N-acetylglucosamine catabolic process"/>
    <property type="evidence" value="ECO:0007669"/>
    <property type="project" value="TreeGrafter"/>
</dbReference>
<dbReference type="SUPFAM" id="SSF51556">
    <property type="entry name" value="Metallo-dependent hydrolases"/>
    <property type="match status" value="1"/>
</dbReference>
<sequence>MKTEIRSGWVYKEDGGFCKGNLTIKGEKIVSFEAERKNQEADQIIDANGCYVIPGLTDLHLHGCNGVDFSDGTVESIEKMVDYERRHGVTAICPAAMTLPRENLLKIAGAVKKYQQKNPDVLGGMNLEGPFIHPERCGAQSEENCLLPSLSLFHELQKVSGNAVKMITIAPELEGAEKFIREASKEIEVSIGHSIANYQEACSGFLAGASCVTHLYNGMNPWNHREPGIPGAAADNPSVMVELICDGNHLHPSVIRGAWKQYGRERIVLISDSTMATGLADGEYTLGGQSVYCKGKKVTLRSGTLAGSASNLMDCVKYLCKELNFPLEDILPCATINPAKVLGLEKKYGSLANGKYANVLVIDQDFSLRDVFYKGNRV</sequence>
<dbReference type="AlphaFoldDB" id="A0A1I0AZP4"/>
<dbReference type="Proteomes" id="UP000199800">
    <property type="component" value="Unassembled WGS sequence"/>
</dbReference>
<dbReference type="InterPro" id="IPR032466">
    <property type="entry name" value="Metal_Hydrolase"/>
</dbReference>
<dbReference type="PANTHER" id="PTHR11113">
    <property type="entry name" value="N-ACETYLGLUCOSAMINE-6-PHOSPHATE DEACETYLASE"/>
    <property type="match status" value="1"/>
</dbReference>
<gene>
    <name evidence="10" type="ORF">SAMN04487772_106104</name>
</gene>
<feature type="domain" description="Amidohydrolase-related" evidence="9">
    <location>
        <begin position="51"/>
        <end position="378"/>
    </location>
</feature>
<evidence type="ECO:0000256" key="3">
    <source>
        <dbReference type="ARBA" id="ARBA00022801"/>
    </source>
</evidence>
<comment type="similarity">
    <text evidence="1 5">Belongs to the metallo-dependent hydrolases superfamily. NagA family.</text>
</comment>
<feature type="binding site" evidence="7">
    <location>
        <position position="249"/>
    </location>
    <ligand>
        <name>substrate</name>
    </ligand>
</feature>
<keyword evidence="4 5" id="KW-0119">Carbohydrate metabolism</keyword>
<dbReference type="OrthoDB" id="9776488at2"/>
<dbReference type="Gene3D" id="2.30.40.10">
    <property type="entry name" value="Urease, subunit C, domain 1"/>
    <property type="match status" value="1"/>
</dbReference>
<evidence type="ECO:0000313" key="10">
    <source>
        <dbReference type="EMBL" id="SES99720.1"/>
    </source>
</evidence>
<evidence type="ECO:0000256" key="2">
    <source>
        <dbReference type="ARBA" id="ARBA00022723"/>
    </source>
</evidence>
<evidence type="ECO:0000256" key="7">
    <source>
        <dbReference type="PIRSR" id="PIRSR038994-2"/>
    </source>
</evidence>
<evidence type="ECO:0000256" key="4">
    <source>
        <dbReference type="ARBA" id="ARBA00023277"/>
    </source>
</evidence>
<feature type="binding site" evidence="8">
    <location>
        <position position="193"/>
    </location>
    <ligand>
        <name>Zn(2+)</name>
        <dbReference type="ChEBI" id="CHEBI:29105"/>
    </ligand>
</feature>
<name>A0A1I0AZP4_9FIRM</name>
<evidence type="ECO:0000256" key="6">
    <source>
        <dbReference type="PIRSR" id="PIRSR038994-1"/>
    </source>
</evidence>
<evidence type="ECO:0000313" key="11">
    <source>
        <dbReference type="Proteomes" id="UP000199800"/>
    </source>
</evidence>
<reference evidence="10 11" key="1">
    <citation type="submission" date="2016-10" db="EMBL/GenBank/DDBJ databases">
        <authorList>
            <person name="de Groot N.N."/>
        </authorList>
    </citation>
    <scope>NUCLEOTIDE SEQUENCE [LARGE SCALE GENOMIC DNA]</scope>
    <source>
        <strain evidence="10 11">DSM 1801</strain>
    </source>
</reference>
<dbReference type="Pfam" id="PF01979">
    <property type="entry name" value="Amidohydro_1"/>
    <property type="match status" value="1"/>
</dbReference>
<feature type="active site" description="Proton donor/acceptor" evidence="6">
    <location>
        <position position="272"/>
    </location>
</feature>
<evidence type="ECO:0000256" key="8">
    <source>
        <dbReference type="PIRSR" id="PIRSR038994-3"/>
    </source>
</evidence>
<dbReference type="GO" id="GO:0008448">
    <property type="term" value="F:N-acetylglucosamine-6-phosphate deacetylase activity"/>
    <property type="evidence" value="ECO:0007669"/>
    <property type="project" value="InterPro"/>
</dbReference>
<comment type="cofactor">
    <cofactor evidence="8">
        <name>a divalent metal cation</name>
        <dbReference type="ChEBI" id="CHEBI:60240"/>
    </cofactor>
    <text evidence="8">Binds 1 divalent metal cation per subunit.</text>
</comment>
<dbReference type="SUPFAM" id="SSF51338">
    <property type="entry name" value="Composite domain of metallo-dependent hydrolases"/>
    <property type="match status" value="1"/>
</dbReference>
<proteinExistence type="inferred from homology"/>
<dbReference type="PANTHER" id="PTHR11113:SF14">
    <property type="entry name" value="N-ACETYLGLUCOSAMINE-6-PHOSPHATE DEACETYLASE"/>
    <property type="match status" value="1"/>
</dbReference>
<dbReference type="InterPro" id="IPR006680">
    <property type="entry name" value="Amidohydro-rel"/>
</dbReference>
<keyword evidence="11" id="KW-1185">Reference proteome</keyword>
<feature type="binding site" evidence="7">
    <location>
        <position position="139"/>
    </location>
    <ligand>
        <name>substrate</name>
    </ligand>
</feature>
<feature type="binding site" evidence="8">
    <location>
        <position position="214"/>
    </location>
    <ligand>
        <name>Zn(2+)</name>
        <dbReference type="ChEBI" id="CHEBI:29105"/>
    </ligand>
</feature>
<dbReference type="EMBL" id="FOHN01000006">
    <property type="protein sequence ID" value="SES99720.1"/>
    <property type="molecule type" value="Genomic_DNA"/>
</dbReference>
<feature type="binding site" evidence="7">
    <location>
        <begin position="217"/>
        <end position="218"/>
    </location>
    <ligand>
        <name>substrate</name>
    </ligand>
</feature>
<dbReference type="InterPro" id="IPR011059">
    <property type="entry name" value="Metal-dep_hydrolase_composite"/>
</dbReference>
<dbReference type="NCBIfam" id="TIGR00221">
    <property type="entry name" value="nagA"/>
    <property type="match status" value="1"/>
</dbReference>
<organism evidence="10 11">
    <name type="scientific">[Clostridium] polysaccharolyticum</name>
    <dbReference type="NCBI Taxonomy" id="29364"/>
    <lineage>
        <taxon>Bacteria</taxon>
        <taxon>Bacillati</taxon>
        <taxon>Bacillota</taxon>
        <taxon>Clostridia</taxon>
        <taxon>Lachnospirales</taxon>
        <taxon>Lachnospiraceae</taxon>
    </lineage>
</organism>
<feature type="binding site" evidence="7">
    <location>
        <begin position="305"/>
        <end position="307"/>
    </location>
    <ligand>
        <name>substrate</name>
    </ligand>
</feature>
<accession>A0A1I0AZP4</accession>
<dbReference type="STRING" id="29364.SAMN04487772_106104"/>
<dbReference type="RefSeq" id="WP_092477290.1">
    <property type="nucleotide sequence ID" value="NZ_FOHN01000006.1"/>
</dbReference>